<dbReference type="OrthoDB" id="66964at2759"/>
<accession>A0A1J4MUN5</accession>
<dbReference type="SUPFAM" id="SSF144217">
    <property type="entry name" value="CSL zinc finger"/>
    <property type="match status" value="1"/>
</dbReference>
<reference evidence="4 5" key="1">
    <citation type="submission" date="2016-10" db="EMBL/GenBank/DDBJ databases">
        <title>Reductive evolution of mitochondrial metabolism and differential evolution of invasion-related proteins in Cryptosporidium.</title>
        <authorList>
            <person name="Liu S."/>
            <person name="Roellig D.M."/>
            <person name="Guo Y."/>
            <person name="Li N."/>
            <person name="Frace M.A."/>
            <person name="Tang K."/>
            <person name="Zhang L."/>
            <person name="Feng Y."/>
            <person name="Xiao L."/>
        </authorList>
    </citation>
    <scope>NUCLEOTIDE SEQUENCE [LARGE SCALE GENOMIC DNA]</scope>
    <source>
        <strain evidence="4">30847</strain>
    </source>
</reference>
<keyword evidence="5" id="KW-1185">Reference proteome</keyword>
<dbReference type="GeneID" id="92364296"/>
<comment type="caution">
    <text evidence="4">The sequence shown here is derived from an EMBL/GenBank/DDBJ whole genome shotgun (WGS) entry which is preliminary data.</text>
</comment>
<evidence type="ECO:0000256" key="1">
    <source>
        <dbReference type="ARBA" id="ARBA00022723"/>
    </source>
</evidence>
<evidence type="ECO:0000313" key="5">
    <source>
        <dbReference type="Proteomes" id="UP000186804"/>
    </source>
</evidence>
<organism evidence="4 5">
    <name type="scientific">Cryptosporidium andersoni</name>
    <dbReference type="NCBI Taxonomy" id="117008"/>
    <lineage>
        <taxon>Eukaryota</taxon>
        <taxon>Sar</taxon>
        <taxon>Alveolata</taxon>
        <taxon>Apicomplexa</taxon>
        <taxon>Conoidasida</taxon>
        <taxon>Coccidia</taxon>
        <taxon>Eucoccidiorida</taxon>
        <taxon>Eimeriorina</taxon>
        <taxon>Cryptosporidiidae</taxon>
        <taxon>Cryptosporidium</taxon>
    </lineage>
</organism>
<keyword evidence="2" id="KW-0408">Iron</keyword>
<dbReference type="InterPro" id="IPR007872">
    <property type="entry name" value="DPH_MB_dom"/>
</dbReference>
<evidence type="ECO:0000259" key="3">
    <source>
        <dbReference type="PROSITE" id="PS51074"/>
    </source>
</evidence>
<name>A0A1J4MUN5_9CRYT</name>
<dbReference type="Proteomes" id="UP000186804">
    <property type="component" value="Unassembled WGS sequence"/>
</dbReference>
<proteinExistence type="predicted"/>
<gene>
    <name evidence="4" type="ORF">cand_001110</name>
</gene>
<evidence type="ECO:0000256" key="2">
    <source>
        <dbReference type="ARBA" id="ARBA00023004"/>
    </source>
</evidence>
<dbReference type="PROSITE" id="PS51074">
    <property type="entry name" value="DPH_MB"/>
    <property type="match status" value="1"/>
</dbReference>
<dbReference type="Gene3D" id="3.10.660.10">
    <property type="entry name" value="DPH Zinc finger"/>
    <property type="match status" value="1"/>
</dbReference>
<dbReference type="AlphaFoldDB" id="A0A1J4MUN5"/>
<dbReference type="VEuPathDB" id="CryptoDB:cand_001110"/>
<dbReference type="RefSeq" id="XP_067068435.1">
    <property type="nucleotide sequence ID" value="XM_067210360.1"/>
</dbReference>
<feature type="domain" description="DPH-type MB" evidence="3">
    <location>
        <begin position="8"/>
        <end position="76"/>
    </location>
</feature>
<dbReference type="GO" id="GO:0046872">
    <property type="term" value="F:metal ion binding"/>
    <property type="evidence" value="ECO:0007669"/>
    <property type="project" value="UniProtKB-KW"/>
</dbReference>
<evidence type="ECO:0000313" key="4">
    <source>
        <dbReference type="EMBL" id="OII76589.1"/>
    </source>
</evidence>
<dbReference type="InterPro" id="IPR036671">
    <property type="entry name" value="DPH_MB_sf"/>
</dbReference>
<keyword evidence="1" id="KW-0479">Metal-binding</keyword>
<dbReference type="Pfam" id="PF05207">
    <property type="entry name" value="Zn_ribbon_CSL"/>
    <property type="match status" value="1"/>
</dbReference>
<dbReference type="EMBL" id="LRBS01000057">
    <property type="protein sequence ID" value="OII76589.1"/>
    <property type="molecule type" value="Genomic_DNA"/>
</dbReference>
<sequence>MNNLFGIIWKEIKLLDMKWFDYKMETLSYDCSCGDIFLVEIRDLEMIIADPNSKTQVYSIILQCESCSLKLRLVFDKESLELLRKTSPLEWRTYSVNSLESVQV</sequence>
<protein>
    <submittedName>
        <fullName evidence="4">CSL zinc finger domain-containing protein</fullName>
    </submittedName>
</protein>